<dbReference type="EMBL" id="LHPJ01000008">
    <property type="protein sequence ID" value="KOO03329.1"/>
    <property type="molecule type" value="Genomic_DNA"/>
</dbReference>
<dbReference type="InterPro" id="IPR058163">
    <property type="entry name" value="LysR-type_TF_proteobact-type"/>
</dbReference>
<organism evidence="6 7">
    <name type="scientific">Vibrio nereis</name>
    <dbReference type="NCBI Taxonomy" id="693"/>
    <lineage>
        <taxon>Bacteria</taxon>
        <taxon>Pseudomonadati</taxon>
        <taxon>Pseudomonadota</taxon>
        <taxon>Gammaproteobacteria</taxon>
        <taxon>Vibrionales</taxon>
        <taxon>Vibrionaceae</taxon>
        <taxon>Vibrio</taxon>
    </lineage>
</organism>
<evidence type="ECO:0000313" key="6">
    <source>
        <dbReference type="EMBL" id="KOO03329.1"/>
    </source>
</evidence>
<dbReference type="InterPro" id="IPR000847">
    <property type="entry name" value="LysR_HTH_N"/>
</dbReference>
<dbReference type="FunFam" id="1.10.10.10:FF:000001">
    <property type="entry name" value="LysR family transcriptional regulator"/>
    <property type="match status" value="1"/>
</dbReference>
<protein>
    <submittedName>
        <fullName evidence="6">LysR family transcriptional regulator</fullName>
    </submittedName>
</protein>
<evidence type="ECO:0000256" key="3">
    <source>
        <dbReference type="ARBA" id="ARBA00023125"/>
    </source>
</evidence>
<evidence type="ECO:0000313" key="7">
    <source>
        <dbReference type="Proteomes" id="UP000037515"/>
    </source>
</evidence>
<dbReference type="Pfam" id="PF03466">
    <property type="entry name" value="LysR_substrate"/>
    <property type="match status" value="1"/>
</dbReference>
<sequence length="298" mass="33431">MDLIDGLKAFVATAQTGSFTEAAERLGISNRLTSKYVAQLEEKLGARLLQRTTRQVSLTTAGQELLSRAPVLLNQLDDMLVLVSEESKGLTGTLRISAPVTFGEVHLQDMLRRFSTLHPDISLDLRLTDQYVDLASDGFDLAFRVGMPMVSSLKARKLGELKSHLVASPEYLKRCGEPKHPNELEGHDFVIDTNRQQHNKWSFKRGNQEFVFSPSKKLMVNSARIVRDWTLAGCGIALCPDFVIQDELKSGQLIVLLDQYQLESRTIYATYLSGHEIPRKVRALIDFAVEDFQRHSAS</sequence>
<accession>A0A0M0HMM0</accession>
<feature type="domain" description="HTH lysR-type" evidence="5">
    <location>
        <begin position="1"/>
        <end position="59"/>
    </location>
</feature>
<dbReference type="CDD" id="cd08422">
    <property type="entry name" value="PBP2_CrgA_like"/>
    <property type="match status" value="1"/>
</dbReference>
<evidence type="ECO:0000256" key="2">
    <source>
        <dbReference type="ARBA" id="ARBA00023015"/>
    </source>
</evidence>
<dbReference type="OrthoDB" id="9786526at2"/>
<keyword evidence="3" id="KW-0238">DNA-binding</keyword>
<dbReference type="Gene3D" id="3.40.190.290">
    <property type="match status" value="1"/>
</dbReference>
<dbReference type="GO" id="GO:0003700">
    <property type="term" value="F:DNA-binding transcription factor activity"/>
    <property type="evidence" value="ECO:0007669"/>
    <property type="project" value="InterPro"/>
</dbReference>
<proteinExistence type="inferred from homology"/>
<dbReference type="Proteomes" id="UP000037515">
    <property type="component" value="Unassembled WGS sequence"/>
</dbReference>
<dbReference type="InterPro" id="IPR005119">
    <property type="entry name" value="LysR_subst-bd"/>
</dbReference>
<dbReference type="Pfam" id="PF00126">
    <property type="entry name" value="HTH_1"/>
    <property type="match status" value="1"/>
</dbReference>
<dbReference type="InterPro" id="IPR036390">
    <property type="entry name" value="WH_DNA-bd_sf"/>
</dbReference>
<dbReference type="GO" id="GO:0006351">
    <property type="term" value="P:DNA-templated transcription"/>
    <property type="evidence" value="ECO:0007669"/>
    <property type="project" value="TreeGrafter"/>
</dbReference>
<evidence type="ECO:0000256" key="4">
    <source>
        <dbReference type="ARBA" id="ARBA00023163"/>
    </source>
</evidence>
<dbReference type="PANTHER" id="PTHR30537:SF35">
    <property type="entry name" value="TRANSCRIPTIONAL REGULATORY PROTEIN"/>
    <property type="match status" value="1"/>
</dbReference>
<dbReference type="InterPro" id="IPR036388">
    <property type="entry name" value="WH-like_DNA-bd_sf"/>
</dbReference>
<evidence type="ECO:0000259" key="5">
    <source>
        <dbReference type="PROSITE" id="PS50931"/>
    </source>
</evidence>
<evidence type="ECO:0000256" key="1">
    <source>
        <dbReference type="ARBA" id="ARBA00009437"/>
    </source>
</evidence>
<dbReference type="STRING" id="693.AKJ17_12345"/>
<comment type="similarity">
    <text evidence="1">Belongs to the LysR transcriptional regulatory family.</text>
</comment>
<name>A0A0M0HMM0_VIBNE</name>
<dbReference type="PROSITE" id="PS50931">
    <property type="entry name" value="HTH_LYSR"/>
    <property type="match status" value="1"/>
</dbReference>
<dbReference type="SUPFAM" id="SSF53850">
    <property type="entry name" value="Periplasmic binding protein-like II"/>
    <property type="match status" value="1"/>
</dbReference>
<dbReference type="GO" id="GO:0043565">
    <property type="term" value="F:sequence-specific DNA binding"/>
    <property type="evidence" value="ECO:0007669"/>
    <property type="project" value="TreeGrafter"/>
</dbReference>
<reference evidence="7" key="1">
    <citation type="submission" date="2015-08" db="EMBL/GenBank/DDBJ databases">
        <title>Vibrio galatheae sp. nov., a novel member of the Vibrionaceae family isolated from the Solomon Islands.</title>
        <authorList>
            <person name="Giubergia S."/>
            <person name="Machado H."/>
            <person name="Mateiu R.V."/>
            <person name="Gram L."/>
        </authorList>
    </citation>
    <scope>NUCLEOTIDE SEQUENCE [LARGE SCALE GENOMIC DNA]</scope>
    <source>
        <strain evidence="7">DSM 19584</strain>
    </source>
</reference>
<dbReference type="FunFam" id="3.40.190.290:FF:000001">
    <property type="entry name" value="Transcriptional regulator, LysR family"/>
    <property type="match status" value="1"/>
</dbReference>
<dbReference type="PANTHER" id="PTHR30537">
    <property type="entry name" value="HTH-TYPE TRANSCRIPTIONAL REGULATOR"/>
    <property type="match status" value="1"/>
</dbReference>
<dbReference type="RefSeq" id="WP_053396115.1">
    <property type="nucleotide sequence ID" value="NZ_LHPJ01000008.1"/>
</dbReference>
<gene>
    <name evidence="6" type="ORF">AKJ17_12345</name>
</gene>
<dbReference type="PATRIC" id="fig|693.5.peg.2533"/>
<keyword evidence="7" id="KW-1185">Reference proteome</keyword>
<dbReference type="AlphaFoldDB" id="A0A0M0HMM0"/>
<comment type="caution">
    <text evidence="6">The sequence shown here is derived from an EMBL/GenBank/DDBJ whole genome shotgun (WGS) entry which is preliminary data.</text>
</comment>
<dbReference type="SUPFAM" id="SSF46785">
    <property type="entry name" value="Winged helix' DNA-binding domain"/>
    <property type="match status" value="1"/>
</dbReference>
<keyword evidence="4" id="KW-0804">Transcription</keyword>
<keyword evidence="2" id="KW-0805">Transcription regulation</keyword>
<dbReference type="Gene3D" id="1.10.10.10">
    <property type="entry name" value="Winged helix-like DNA-binding domain superfamily/Winged helix DNA-binding domain"/>
    <property type="match status" value="1"/>
</dbReference>